<dbReference type="Gene3D" id="3.40.50.360">
    <property type="match status" value="1"/>
</dbReference>
<evidence type="ECO:0000313" key="2">
    <source>
        <dbReference type="EMBL" id="GAA3679675.1"/>
    </source>
</evidence>
<proteinExistence type="predicted"/>
<comment type="caution">
    <text evidence="2">The sequence shown here is derived from an EMBL/GenBank/DDBJ whole genome shotgun (WGS) entry which is preliminary data.</text>
</comment>
<dbReference type="Proteomes" id="UP001500752">
    <property type="component" value="Unassembled WGS sequence"/>
</dbReference>
<dbReference type="RefSeq" id="WP_345150081.1">
    <property type="nucleotide sequence ID" value="NZ_BAABEO010000011.1"/>
</dbReference>
<name>A0ABP7C4K7_9MICC</name>
<evidence type="ECO:0000313" key="3">
    <source>
        <dbReference type="Proteomes" id="UP001500752"/>
    </source>
</evidence>
<evidence type="ECO:0000259" key="1">
    <source>
        <dbReference type="PROSITE" id="PS50902"/>
    </source>
</evidence>
<organism evidence="2 3">
    <name type="scientific">Arthrobacter ginkgonis</name>
    <dbReference type="NCBI Taxonomy" id="1630594"/>
    <lineage>
        <taxon>Bacteria</taxon>
        <taxon>Bacillati</taxon>
        <taxon>Actinomycetota</taxon>
        <taxon>Actinomycetes</taxon>
        <taxon>Micrococcales</taxon>
        <taxon>Micrococcaceae</taxon>
        <taxon>Arthrobacter</taxon>
    </lineage>
</organism>
<dbReference type="SUPFAM" id="SSF52218">
    <property type="entry name" value="Flavoproteins"/>
    <property type="match status" value="1"/>
</dbReference>
<reference evidence="3" key="1">
    <citation type="journal article" date="2019" name="Int. J. Syst. Evol. Microbiol.">
        <title>The Global Catalogue of Microorganisms (GCM) 10K type strain sequencing project: providing services to taxonomists for standard genome sequencing and annotation.</title>
        <authorList>
            <consortium name="The Broad Institute Genomics Platform"/>
            <consortium name="The Broad Institute Genome Sequencing Center for Infectious Disease"/>
            <person name="Wu L."/>
            <person name="Ma J."/>
        </authorList>
    </citation>
    <scope>NUCLEOTIDE SEQUENCE [LARGE SCALE GENOMIC DNA]</scope>
    <source>
        <strain evidence="3">JCM 30742</strain>
    </source>
</reference>
<dbReference type="PROSITE" id="PS50902">
    <property type="entry name" value="FLAVODOXIN_LIKE"/>
    <property type="match status" value="1"/>
</dbReference>
<protein>
    <recommendedName>
        <fullName evidence="1">Flavodoxin-like domain-containing protein</fullName>
    </recommendedName>
</protein>
<keyword evidence="3" id="KW-1185">Reference proteome</keyword>
<dbReference type="InterPro" id="IPR029039">
    <property type="entry name" value="Flavoprotein-like_sf"/>
</dbReference>
<gene>
    <name evidence="2" type="ORF">GCM10023081_17340</name>
</gene>
<feature type="domain" description="Flavodoxin-like" evidence="1">
    <location>
        <begin position="3"/>
        <end position="155"/>
    </location>
</feature>
<dbReference type="EMBL" id="BAABEO010000011">
    <property type="protein sequence ID" value="GAA3679675.1"/>
    <property type="molecule type" value="Genomic_DNA"/>
</dbReference>
<sequence>MSVEILVHSQTGHCFSVAETLAGLARAAGHRTSLTRITPSDEKETDLGKLSITPVPQDAGADLYVIGAPVHGFSATPAIRKAVAQMPFLDGKRVVLFTTEWFPLDWMGGTHTLKQLEQAVAEQGGQVVATRVIHWERKDRGEQIEAFSRDFSQLLQGDAGGEPEVAG</sequence>
<dbReference type="InterPro" id="IPR008254">
    <property type="entry name" value="Flavodoxin/NO_synth"/>
</dbReference>
<accession>A0ABP7C4K7</accession>